<dbReference type="InterPro" id="IPR029063">
    <property type="entry name" value="SAM-dependent_MTases_sf"/>
</dbReference>
<evidence type="ECO:0008006" key="3">
    <source>
        <dbReference type="Google" id="ProtNLM"/>
    </source>
</evidence>
<organism evidence="1 2">
    <name type="scientific">candidate division WS6 bacterium 34_10</name>
    <dbReference type="NCBI Taxonomy" id="1641389"/>
    <lineage>
        <taxon>Bacteria</taxon>
        <taxon>Candidatus Dojkabacteria</taxon>
    </lineage>
</organism>
<proteinExistence type="predicted"/>
<comment type="caution">
    <text evidence="1">The sequence shown here is derived from an EMBL/GenBank/DDBJ whole genome shotgun (WGS) entry which is preliminary data.</text>
</comment>
<dbReference type="AlphaFoldDB" id="A0A101HHC3"/>
<dbReference type="EMBL" id="LGGO01000089">
    <property type="protein sequence ID" value="KUK76898.1"/>
    <property type="molecule type" value="Genomic_DNA"/>
</dbReference>
<accession>A0A101HHC3</accession>
<dbReference type="Proteomes" id="UP000053904">
    <property type="component" value="Unassembled WGS sequence"/>
</dbReference>
<dbReference type="SUPFAM" id="SSF53335">
    <property type="entry name" value="S-adenosyl-L-methionine-dependent methyltransferases"/>
    <property type="match status" value="1"/>
</dbReference>
<evidence type="ECO:0000313" key="1">
    <source>
        <dbReference type="EMBL" id="KUK76898.1"/>
    </source>
</evidence>
<reference evidence="2" key="1">
    <citation type="journal article" date="2015" name="MBio">
        <title>Genome-Resolved Metagenomic Analysis Reveals Roles for Candidate Phyla and Other Microbial Community Members in Biogeochemical Transformations in Oil Reservoirs.</title>
        <authorList>
            <person name="Hu P."/>
            <person name="Tom L."/>
            <person name="Singh A."/>
            <person name="Thomas B.C."/>
            <person name="Baker B.J."/>
            <person name="Piceno Y.M."/>
            <person name="Andersen G.L."/>
            <person name="Banfield J.F."/>
        </authorList>
    </citation>
    <scope>NUCLEOTIDE SEQUENCE [LARGE SCALE GENOMIC DNA]</scope>
</reference>
<dbReference type="Gene3D" id="3.40.50.150">
    <property type="entry name" value="Vaccinia Virus protein VP39"/>
    <property type="match status" value="1"/>
</dbReference>
<sequence>MFEDLNYKDYCVKNSIHKLVDIDLDQYGELNKKKGKSLYETVDPDNKIPFPPELDDLIRLHFLVTSRKVMNILEFGVGKSTVVFADAIRRNKENYESFVKKNLRRSDPFKIYSIENSEEWIEICKSNFSPDLISFVEFYFSEVEMTTFNGRVCTMYEELPNVCPDLIYLDAPDQFSVKGEVRGISTRSPDRVPMSADILLIEPFLLPGTLIIVDGRTANARFLKNNLQRDWKYNHFVKEDIHIFELVESPLGLYNEKQIEFCLSKETK</sequence>
<protein>
    <recommendedName>
        <fullName evidence="3">Class I SAM-dependent methyltransferase</fullName>
    </recommendedName>
</protein>
<gene>
    <name evidence="1" type="ORF">XD93_0663</name>
</gene>
<evidence type="ECO:0000313" key="2">
    <source>
        <dbReference type="Proteomes" id="UP000053904"/>
    </source>
</evidence>
<name>A0A101HHC3_9BACT</name>